<dbReference type="RefSeq" id="WP_114480557.1">
    <property type="nucleotide sequence ID" value="NZ_QPII01000019.1"/>
</dbReference>
<protein>
    <submittedName>
        <fullName evidence="1">Uncharacterized protein</fullName>
    </submittedName>
</protein>
<comment type="caution">
    <text evidence="1">The sequence shown here is derived from an EMBL/GenBank/DDBJ whole genome shotgun (WGS) entry which is preliminary data.</text>
</comment>
<keyword evidence="2" id="KW-1185">Reference proteome</keyword>
<accession>A0A368TQP1</accession>
<proteinExistence type="predicted"/>
<reference evidence="1 2" key="1">
    <citation type="submission" date="2018-07" db="EMBL/GenBank/DDBJ databases">
        <title>Halomonas montanilacus sp. nov., isolated from Lake Pengyan on Tibetan Plateau.</title>
        <authorList>
            <person name="Lu H."/>
            <person name="Xing P."/>
            <person name="Wu Q."/>
        </authorList>
    </citation>
    <scope>NUCLEOTIDE SEQUENCE [LARGE SCALE GENOMIC DNA]</scope>
    <source>
        <strain evidence="1 2">PYC7W</strain>
    </source>
</reference>
<dbReference type="Proteomes" id="UP000252405">
    <property type="component" value="Unassembled WGS sequence"/>
</dbReference>
<evidence type="ECO:0000313" key="2">
    <source>
        <dbReference type="Proteomes" id="UP000252405"/>
    </source>
</evidence>
<dbReference type="AlphaFoldDB" id="A0A368TQP1"/>
<name>A0A368TQP1_9GAMM</name>
<organism evidence="1 2">
    <name type="scientific">Billgrantia montanilacus</name>
    <dbReference type="NCBI Taxonomy" id="2282305"/>
    <lineage>
        <taxon>Bacteria</taxon>
        <taxon>Pseudomonadati</taxon>
        <taxon>Pseudomonadota</taxon>
        <taxon>Gammaproteobacteria</taxon>
        <taxon>Oceanospirillales</taxon>
        <taxon>Halomonadaceae</taxon>
        <taxon>Billgrantia</taxon>
    </lineage>
</organism>
<evidence type="ECO:0000313" key="1">
    <source>
        <dbReference type="EMBL" id="RCV86931.1"/>
    </source>
</evidence>
<dbReference type="EMBL" id="QPII01000019">
    <property type="protein sequence ID" value="RCV86931.1"/>
    <property type="molecule type" value="Genomic_DNA"/>
</dbReference>
<sequence>MEVVNRLRRNGTDSMESFKLAWTQGGLQQSRFPDIGPATIRQLRIWLRSPLARKAFKECSTPIVVNLSPEALDALSSLEDSMHEDRSEIINQLIVAANALREP</sequence>
<gene>
    <name evidence="1" type="ORF">DU505_19075</name>
</gene>